<sequence>MATTRVLGSKSPDCFQYRDPNSWICLTELASDVVVEVGEVSFHLHKFPLISRSSTLQKLITESCTATTTTSDSASPCTVHLDDLPGGPIAFELAAKFCYDVRFELNAANVVPLRCAAEHLGMAGEGNLVDHAESFFHRDVLGSWDATVRALQACDGADGELLPLAEDLLLVPRCIESLASKACADPTLFGWPMVENYTARSSVDGAAAPPVMWNGISTSGKPRSPGAGWWYRQASSLRLPVYKRLISEMRSRGMSPEGIAGSLTHYARRHLAGLNRRDFVSGDASDTAAAPSDDVVGEQRVLLEEIVALLPAEKGVAATRFLLGMLRTATVLHAGPACRDVLETRAGEQLEEATLEDLLIPNTGYSSETLYDVDCVQRMLEQFLLSNTTAYGADGRSPEITADEVPSGELMPASTVARLVDGYLAEVGTDASLKSTKFQQIAALVPDYGRSLDDGLYRAIDIFLKAHPWLTESEKEQLCRLMNCQKLSLEACTHAAQNERLPLRVVVQVLFFEQLRLRTTMARWFFVADNNAAVDQGSPSSRQKSCDELDFTAASEDNNYDDDEVLVYTPGNSDQQESAMSVEEIRQRVVELEDECSGMRQEMHRLGKPKGTLGRLFRKLGIGGGGGRPSQQQPRLPSSGAEKRSRFLDLGC</sequence>
<dbReference type="AlphaFoldDB" id="A0AAD8WYU4"/>
<dbReference type="InterPro" id="IPR027356">
    <property type="entry name" value="NPH3_dom"/>
</dbReference>
<evidence type="ECO:0000256" key="2">
    <source>
        <dbReference type="ARBA" id="ARBA00022786"/>
    </source>
</evidence>
<comment type="similarity">
    <text evidence="3">Belongs to the NPH3 family.</text>
</comment>
<reference evidence="7" key="1">
    <citation type="submission" date="2023-07" db="EMBL/GenBank/DDBJ databases">
        <title>A chromosome-level genome assembly of Lolium multiflorum.</title>
        <authorList>
            <person name="Chen Y."/>
            <person name="Copetti D."/>
            <person name="Kolliker R."/>
            <person name="Studer B."/>
        </authorList>
    </citation>
    <scope>NUCLEOTIDE SEQUENCE</scope>
    <source>
        <strain evidence="7">02402/16</strain>
        <tissue evidence="7">Leaf</tissue>
    </source>
</reference>
<dbReference type="SMART" id="SM00225">
    <property type="entry name" value="BTB"/>
    <property type="match status" value="1"/>
</dbReference>
<proteinExistence type="inferred from homology"/>
<dbReference type="Pfam" id="PF00651">
    <property type="entry name" value="BTB"/>
    <property type="match status" value="1"/>
</dbReference>
<dbReference type="Gene3D" id="3.30.710.10">
    <property type="entry name" value="Potassium Channel Kv1.1, Chain A"/>
    <property type="match status" value="1"/>
</dbReference>
<dbReference type="EMBL" id="JAUUTY010000002">
    <property type="protein sequence ID" value="KAK1685785.1"/>
    <property type="molecule type" value="Genomic_DNA"/>
</dbReference>
<dbReference type="Pfam" id="PF03000">
    <property type="entry name" value="NPH3"/>
    <property type="match status" value="1"/>
</dbReference>
<evidence type="ECO:0000313" key="7">
    <source>
        <dbReference type="EMBL" id="KAK1685785.1"/>
    </source>
</evidence>
<dbReference type="SUPFAM" id="SSF54695">
    <property type="entry name" value="POZ domain"/>
    <property type="match status" value="1"/>
</dbReference>
<evidence type="ECO:0000256" key="3">
    <source>
        <dbReference type="PROSITE-ProRule" id="PRU00982"/>
    </source>
</evidence>
<dbReference type="InterPro" id="IPR011333">
    <property type="entry name" value="SKP1/BTB/POZ_sf"/>
</dbReference>
<name>A0AAD8WYU4_LOLMU</name>
<dbReference type="Proteomes" id="UP001231189">
    <property type="component" value="Unassembled WGS sequence"/>
</dbReference>
<dbReference type="PROSITE" id="PS51649">
    <property type="entry name" value="NPH3"/>
    <property type="match status" value="1"/>
</dbReference>
<evidence type="ECO:0000259" key="6">
    <source>
        <dbReference type="PROSITE" id="PS51649"/>
    </source>
</evidence>
<evidence type="ECO:0000256" key="4">
    <source>
        <dbReference type="SAM" id="MobiDB-lite"/>
    </source>
</evidence>
<comment type="pathway">
    <text evidence="1">Protein modification; protein ubiquitination.</text>
</comment>
<evidence type="ECO:0000313" key="8">
    <source>
        <dbReference type="Proteomes" id="UP001231189"/>
    </source>
</evidence>
<accession>A0AAD8WYU4</accession>
<feature type="domain" description="BTB" evidence="5">
    <location>
        <begin position="31"/>
        <end position="107"/>
    </location>
</feature>
<gene>
    <name evidence="7" type="ORF">QYE76_046633</name>
</gene>
<keyword evidence="2" id="KW-0833">Ubl conjugation pathway</keyword>
<feature type="compositionally biased region" description="Low complexity" evidence="4">
    <location>
        <begin position="629"/>
        <end position="640"/>
    </location>
</feature>
<feature type="compositionally biased region" description="Basic and acidic residues" evidence="4">
    <location>
        <begin position="641"/>
        <end position="652"/>
    </location>
</feature>
<dbReference type="PANTHER" id="PTHR32370">
    <property type="entry name" value="OS12G0117600 PROTEIN"/>
    <property type="match status" value="1"/>
</dbReference>
<dbReference type="InterPro" id="IPR043454">
    <property type="entry name" value="NPH3/RPT2-like"/>
</dbReference>
<evidence type="ECO:0000259" key="5">
    <source>
        <dbReference type="PROSITE" id="PS50097"/>
    </source>
</evidence>
<organism evidence="7 8">
    <name type="scientific">Lolium multiflorum</name>
    <name type="common">Italian ryegrass</name>
    <name type="synonym">Lolium perenne subsp. multiflorum</name>
    <dbReference type="NCBI Taxonomy" id="4521"/>
    <lineage>
        <taxon>Eukaryota</taxon>
        <taxon>Viridiplantae</taxon>
        <taxon>Streptophyta</taxon>
        <taxon>Embryophyta</taxon>
        <taxon>Tracheophyta</taxon>
        <taxon>Spermatophyta</taxon>
        <taxon>Magnoliopsida</taxon>
        <taxon>Liliopsida</taxon>
        <taxon>Poales</taxon>
        <taxon>Poaceae</taxon>
        <taxon>BOP clade</taxon>
        <taxon>Pooideae</taxon>
        <taxon>Poodae</taxon>
        <taxon>Poeae</taxon>
        <taxon>Poeae Chloroplast Group 2 (Poeae type)</taxon>
        <taxon>Loliodinae</taxon>
        <taxon>Loliinae</taxon>
        <taxon>Lolium</taxon>
    </lineage>
</organism>
<protein>
    <recommendedName>
        <fullName evidence="9">BTB/POZ domain-containing protein</fullName>
    </recommendedName>
</protein>
<evidence type="ECO:0008006" key="9">
    <source>
        <dbReference type="Google" id="ProtNLM"/>
    </source>
</evidence>
<dbReference type="PROSITE" id="PS50097">
    <property type="entry name" value="BTB"/>
    <property type="match status" value="1"/>
</dbReference>
<comment type="caution">
    <text evidence="7">The sequence shown here is derived from an EMBL/GenBank/DDBJ whole genome shotgun (WGS) entry which is preliminary data.</text>
</comment>
<evidence type="ECO:0000256" key="1">
    <source>
        <dbReference type="ARBA" id="ARBA00004906"/>
    </source>
</evidence>
<feature type="domain" description="NPH3" evidence="6">
    <location>
        <begin position="228"/>
        <end position="516"/>
    </location>
</feature>
<dbReference type="InterPro" id="IPR000210">
    <property type="entry name" value="BTB/POZ_dom"/>
</dbReference>
<keyword evidence="8" id="KW-1185">Reference proteome</keyword>
<feature type="region of interest" description="Disordered" evidence="4">
    <location>
        <begin position="619"/>
        <end position="652"/>
    </location>
</feature>